<dbReference type="InterPro" id="IPR028909">
    <property type="entry name" value="bL21-like"/>
</dbReference>
<protein>
    <recommendedName>
        <fullName evidence="4">Large ribosomal subunit protein bL21m</fullName>
    </recommendedName>
</protein>
<name>A0A152A124_TIELA</name>
<dbReference type="GO" id="GO:0003723">
    <property type="term" value="F:RNA binding"/>
    <property type="evidence" value="ECO:0007669"/>
    <property type="project" value="InterPro"/>
</dbReference>
<keyword evidence="6" id="KW-1185">Reference proteome</keyword>
<dbReference type="InterPro" id="IPR001787">
    <property type="entry name" value="Ribosomal_bL21"/>
</dbReference>
<dbReference type="SUPFAM" id="SSF141091">
    <property type="entry name" value="L21p-like"/>
    <property type="match status" value="1"/>
</dbReference>
<dbReference type="GO" id="GO:0005762">
    <property type="term" value="C:mitochondrial large ribosomal subunit"/>
    <property type="evidence" value="ECO:0007669"/>
    <property type="project" value="TreeGrafter"/>
</dbReference>
<evidence type="ECO:0000313" key="6">
    <source>
        <dbReference type="Proteomes" id="UP000076078"/>
    </source>
</evidence>
<evidence type="ECO:0000256" key="3">
    <source>
        <dbReference type="ARBA" id="ARBA00023274"/>
    </source>
</evidence>
<dbReference type="InterPro" id="IPR036164">
    <property type="entry name" value="bL21-like_sf"/>
</dbReference>
<dbReference type="GO" id="GO:0003735">
    <property type="term" value="F:structural constituent of ribosome"/>
    <property type="evidence" value="ECO:0007669"/>
    <property type="project" value="InterPro"/>
</dbReference>
<evidence type="ECO:0000256" key="4">
    <source>
        <dbReference type="ARBA" id="ARBA00044129"/>
    </source>
</evidence>
<evidence type="ECO:0000313" key="5">
    <source>
        <dbReference type="EMBL" id="KYQ99962.1"/>
    </source>
</evidence>
<sequence length="187" mass="20861">MIRLLNNLSKNDVSTLKSTMNLFNPLIYTKNAYSSSNNATLNNSNVISEAISNNSEIEKVQNYNNKNQFKTLDNAFAVVHVSGKQYKVIKGDVIMTDKLHVAAGEHIVLDKVLLLGSKDSTAIGTPILDGVKVHAFLEEQTKAEHVTIFKHKRRKNYKRTTGFTPLATYLRIGDIINSNENQNNIGL</sequence>
<evidence type="ECO:0000256" key="2">
    <source>
        <dbReference type="ARBA" id="ARBA00022980"/>
    </source>
</evidence>
<dbReference type="EMBL" id="LODT01000019">
    <property type="protein sequence ID" value="KYQ99962.1"/>
    <property type="molecule type" value="Genomic_DNA"/>
</dbReference>
<dbReference type="Proteomes" id="UP000076078">
    <property type="component" value="Unassembled WGS sequence"/>
</dbReference>
<dbReference type="PANTHER" id="PTHR21349:SF0">
    <property type="entry name" value="LARGE RIBOSOMAL SUBUNIT PROTEIN BL21M"/>
    <property type="match status" value="1"/>
</dbReference>
<evidence type="ECO:0000256" key="1">
    <source>
        <dbReference type="ARBA" id="ARBA00008563"/>
    </source>
</evidence>
<dbReference type="AlphaFoldDB" id="A0A152A124"/>
<reference evidence="5 6" key="1">
    <citation type="submission" date="2015-12" db="EMBL/GenBank/DDBJ databases">
        <title>Dictyostelia acquired genes for synthesis and detection of signals that induce cell-type specialization by lateral gene transfer from prokaryotes.</title>
        <authorList>
            <person name="Gloeckner G."/>
            <person name="Schaap P."/>
        </authorList>
    </citation>
    <scope>NUCLEOTIDE SEQUENCE [LARGE SCALE GENOMIC DNA]</scope>
    <source>
        <strain evidence="5 6">TK</strain>
    </source>
</reference>
<dbReference type="STRING" id="361077.A0A152A124"/>
<dbReference type="NCBIfam" id="TIGR00061">
    <property type="entry name" value="L21"/>
    <property type="match status" value="1"/>
</dbReference>
<comment type="caution">
    <text evidence="5">The sequence shown here is derived from an EMBL/GenBank/DDBJ whole genome shotgun (WGS) entry which is preliminary data.</text>
</comment>
<dbReference type="OMA" id="HVTIFKH"/>
<dbReference type="InParanoid" id="A0A152A124"/>
<accession>A0A152A124</accession>
<proteinExistence type="inferred from homology"/>
<gene>
    <name evidence="5" type="ORF">DLAC_03550</name>
</gene>
<comment type="similarity">
    <text evidence="1">Belongs to the bacterial ribosomal protein bL21 family.</text>
</comment>
<dbReference type="HAMAP" id="MF_01363">
    <property type="entry name" value="Ribosomal_bL21"/>
    <property type="match status" value="1"/>
</dbReference>
<keyword evidence="3" id="KW-0687">Ribonucleoprotein</keyword>
<dbReference type="OrthoDB" id="5994at2759"/>
<dbReference type="PANTHER" id="PTHR21349">
    <property type="entry name" value="50S RIBOSOMAL PROTEIN L21"/>
    <property type="match status" value="1"/>
</dbReference>
<keyword evidence="2 5" id="KW-0689">Ribosomal protein</keyword>
<organism evidence="5 6">
    <name type="scientific">Tieghemostelium lacteum</name>
    <name type="common">Slime mold</name>
    <name type="synonym">Dictyostelium lacteum</name>
    <dbReference type="NCBI Taxonomy" id="361077"/>
    <lineage>
        <taxon>Eukaryota</taxon>
        <taxon>Amoebozoa</taxon>
        <taxon>Evosea</taxon>
        <taxon>Eumycetozoa</taxon>
        <taxon>Dictyostelia</taxon>
        <taxon>Dictyosteliales</taxon>
        <taxon>Raperosteliaceae</taxon>
        <taxon>Tieghemostelium</taxon>
    </lineage>
</organism>
<dbReference type="GO" id="GO:0006412">
    <property type="term" value="P:translation"/>
    <property type="evidence" value="ECO:0007669"/>
    <property type="project" value="InterPro"/>
</dbReference>
<dbReference type="Pfam" id="PF00829">
    <property type="entry name" value="Ribosomal_L21p"/>
    <property type="match status" value="1"/>
</dbReference>
<dbReference type="FunCoup" id="A0A152A124">
    <property type="interactions" value="136"/>
</dbReference>